<evidence type="ECO:0000256" key="2">
    <source>
        <dbReference type="SAM" id="Phobius"/>
    </source>
</evidence>
<dbReference type="Gene3D" id="3.30.200.20">
    <property type="entry name" value="Phosphorylase Kinase, domain 1"/>
    <property type="match status" value="1"/>
</dbReference>
<feature type="transmembrane region" description="Helical" evidence="2">
    <location>
        <begin position="47"/>
        <end position="68"/>
    </location>
</feature>
<dbReference type="EMBL" id="REGW02000010">
    <property type="protein sequence ID" value="KAE8291199.1"/>
    <property type="molecule type" value="Genomic_DNA"/>
</dbReference>
<evidence type="ECO:0000313" key="4">
    <source>
        <dbReference type="Proteomes" id="UP000424527"/>
    </source>
</evidence>
<sequence length="224" mass="24656">MLFSEVAFQSGSAVYNTSMTPRKHGHPTNTLPGDDPTHKVDDSNTRILIGCLVAIIAILLAIIVIILWRQVWQKMLEKASRRILDDELTARLAVQTQAFSSHHSSLSSEASSTTNSTYERIFPLCADYQEPSRLIRKLPEFAQSTEHLGPSTSCRALATSGSDSAPHYAEADIISLQESSDGSTYSITAVNMNLFAGTDSSMREFPRQKLTFKEKLGEGQFGEV</sequence>
<name>A0A6G0II58_LARCR</name>
<proteinExistence type="predicted"/>
<comment type="caution">
    <text evidence="3">The sequence shown here is derived from an EMBL/GenBank/DDBJ whole genome shotgun (WGS) entry which is preliminary data.</text>
</comment>
<evidence type="ECO:0000256" key="1">
    <source>
        <dbReference type="SAM" id="MobiDB-lite"/>
    </source>
</evidence>
<keyword evidence="2" id="KW-0472">Membrane</keyword>
<dbReference type="Proteomes" id="UP000424527">
    <property type="component" value="Unassembled WGS sequence"/>
</dbReference>
<evidence type="ECO:0000313" key="3">
    <source>
        <dbReference type="EMBL" id="KAE8291199.1"/>
    </source>
</evidence>
<feature type="region of interest" description="Disordered" evidence="1">
    <location>
        <begin position="17"/>
        <end position="37"/>
    </location>
</feature>
<protein>
    <submittedName>
        <fullName evidence="3">Discoidin domain-containing receptor 2</fullName>
    </submittedName>
</protein>
<organism evidence="3 4">
    <name type="scientific">Larimichthys crocea</name>
    <name type="common">Large yellow croaker</name>
    <name type="synonym">Pseudosciaena crocea</name>
    <dbReference type="NCBI Taxonomy" id="215358"/>
    <lineage>
        <taxon>Eukaryota</taxon>
        <taxon>Metazoa</taxon>
        <taxon>Chordata</taxon>
        <taxon>Craniata</taxon>
        <taxon>Vertebrata</taxon>
        <taxon>Euteleostomi</taxon>
        <taxon>Actinopterygii</taxon>
        <taxon>Neopterygii</taxon>
        <taxon>Teleostei</taxon>
        <taxon>Neoteleostei</taxon>
        <taxon>Acanthomorphata</taxon>
        <taxon>Eupercaria</taxon>
        <taxon>Sciaenidae</taxon>
        <taxon>Larimichthys</taxon>
    </lineage>
</organism>
<gene>
    <name evidence="3" type="ORF">D5F01_LYC10794</name>
</gene>
<reference evidence="3 4" key="1">
    <citation type="submission" date="2019-07" db="EMBL/GenBank/DDBJ databases">
        <title>Chromosome genome assembly for large yellow croaker.</title>
        <authorList>
            <person name="Xiao S."/>
        </authorList>
    </citation>
    <scope>NUCLEOTIDE SEQUENCE [LARGE SCALE GENOMIC DNA]</scope>
    <source>
        <strain evidence="3">JMULYC20181020</strain>
        <tissue evidence="3">Muscle</tissue>
    </source>
</reference>
<keyword evidence="4" id="KW-1185">Reference proteome</keyword>
<keyword evidence="3" id="KW-0675">Receptor</keyword>
<dbReference type="AlphaFoldDB" id="A0A6G0II58"/>
<accession>A0A6G0II58</accession>
<keyword evidence="2" id="KW-0812">Transmembrane</keyword>
<keyword evidence="2" id="KW-1133">Transmembrane helix</keyword>